<reference evidence="2" key="1">
    <citation type="journal article" date="2020" name="Cell">
        <title>Large-Scale Comparative Analyses of Tick Genomes Elucidate Their Genetic Diversity and Vector Capacities.</title>
        <authorList>
            <consortium name="Tick Genome and Microbiome Consortium (TIGMIC)"/>
            <person name="Jia N."/>
            <person name="Wang J."/>
            <person name="Shi W."/>
            <person name="Du L."/>
            <person name="Sun Y."/>
            <person name="Zhan W."/>
            <person name="Jiang J.F."/>
            <person name="Wang Q."/>
            <person name="Zhang B."/>
            <person name="Ji P."/>
            <person name="Bell-Sakyi L."/>
            <person name="Cui X.M."/>
            <person name="Yuan T.T."/>
            <person name="Jiang B.G."/>
            <person name="Yang W.F."/>
            <person name="Lam T.T."/>
            <person name="Chang Q.C."/>
            <person name="Ding S.J."/>
            <person name="Wang X.J."/>
            <person name="Zhu J.G."/>
            <person name="Ruan X.D."/>
            <person name="Zhao L."/>
            <person name="Wei J.T."/>
            <person name="Ye R.Z."/>
            <person name="Que T.C."/>
            <person name="Du C.H."/>
            <person name="Zhou Y.H."/>
            <person name="Cheng J.X."/>
            <person name="Dai P.F."/>
            <person name="Guo W.B."/>
            <person name="Han X.H."/>
            <person name="Huang E.J."/>
            <person name="Li L.F."/>
            <person name="Wei W."/>
            <person name="Gao Y.C."/>
            <person name="Liu J.Z."/>
            <person name="Shao H.Z."/>
            <person name="Wang X."/>
            <person name="Wang C.C."/>
            <person name="Yang T.C."/>
            <person name="Huo Q.B."/>
            <person name="Li W."/>
            <person name="Chen H.Y."/>
            <person name="Chen S.E."/>
            <person name="Zhou L.G."/>
            <person name="Ni X.B."/>
            <person name="Tian J.H."/>
            <person name="Sheng Y."/>
            <person name="Liu T."/>
            <person name="Pan Y.S."/>
            <person name="Xia L.Y."/>
            <person name="Li J."/>
            <person name="Zhao F."/>
            <person name="Cao W.C."/>
        </authorList>
    </citation>
    <scope>NUCLEOTIDE SEQUENCE</scope>
    <source>
        <strain evidence="2">Rsan-2018</strain>
    </source>
</reference>
<gene>
    <name evidence="2" type="ORF">HPB52_010603</name>
</gene>
<keyword evidence="3" id="KW-1185">Reference proteome</keyword>
<evidence type="ECO:0000313" key="3">
    <source>
        <dbReference type="Proteomes" id="UP000821837"/>
    </source>
</evidence>
<dbReference type="VEuPathDB" id="VectorBase:RSAN_036560"/>
<comment type="caution">
    <text evidence="2">The sequence shown here is derived from an EMBL/GenBank/DDBJ whole genome shotgun (WGS) entry which is preliminary data.</text>
</comment>
<sequence>MGGLCCCCMPSLSEVDERSVLASRAEAIAAEPVYRPIASNIPAFNQPPLVPKAPPPQPLVTPQRPETTRARLMTFSEQVPVSHSEDLVKQRSSSDAEVNRIEGPLLTSSPKIEGQKASSDVGPSGC</sequence>
<evidence type="ECO:0000313" key="2">
    <source>
        <dbReference type="EMBL" id="KAH7983278.1"/>
    </source>
</evidence>
<name>A0A9D4YNH5_RHISA</name>
<dbReference type="Proteomes" id="UP000821837">
    <property type="component" value="Chromosome 1"/>
</dbReference>
<reference evidence="2" key="2">
    <citation type="submission" date="2021-09" db="EMBL/GenBank/DDBJ databases">
        <authorList>
            <person name="Jia N."/>
            <person name="Wang J."/>
            <person name="Shi W."/>
            <person name="Du L."/>
            <person name="Sun Y."/>
            <person name="Zhan W."/>
            <person name="Jiang J."/>
            <person name="Wang Q."/>
            <person name="Zhang B."/>
            <person name="Ji P."/>
            <person name="Sakyi L.B."/>
            <person name="Cui X."/>
            <person name="Yuan T."/>
            <person name="Jiang B."/>
            <person name="Yang W."/>
            <person name="Lam T.T.-Y."/>
            <person name="Chang Q."/>
            <person name="Ding S."/>
            <person name="Wang X."/>
            <person name="Zhu J."/>
            <person name="Ruan X."/>
            <person name="Zhao L."/>
            <person name="Wei J."/>
            <person name="Que T."/>
            <person name="Du C."/>
            <person name="Cheng J."/>
            <person name="Dai P."/>
            <person name="Han X."/>
            <person name="Huang E."/>
            <person name="Gao Y."/>
            <person name="Liu J."/>
            <person name="Shao H."/>
            <person name="Ye R."/>
            <person name="Li L."/>
            <person name="Wei W."/>
            <person name="Wang X."/>
            <person name="Wang C."/>
            <person name="Huo Q."/>
            <person name="Li W."/>
            <person name="Guo W."/>
            <person name="Chen H."/>
            <person name="Chen S."/>
            <person name="Zhou L."/>
            <person name="Zhou L."/>
            <person name="Ni X."/>
            <person name="Tian J."/>
            <person name="Zhou Y."/>
            <person name="Sheng Y."/>
            <person name="Liu T."/>
            <person name="Pan Y."/>
            <person name="Xia L."/>
            <person name="Li J."/>
            <person name="Zhao F."/>
            <person name="Cao W."/>
        </authorList>
    </citation>
    <scope>NUCLEOTIDE SEQUENCE</scope>
    <source>
        <strain evidence="2">Rsan-2018</strain>
        <tissue evidence="2">Larvae</tissue>
    </source>
</reference>
<dbReference type="AlphaFoldDB" id="A0A9D4YNH5"/>
<protein>
    <submittedName>
        <fullName evidence="2">Uncharacterized protein</fullName>
    </submittedName>
</protein>
<dbReference type="EMBL" id="JABSTV010001245">
    <property type="protein sequence ID" value="KAH7983278.1"/>
    <property type="molecule type" value="Genomic_DNA"/>
</dbReference>
<proteinExistence type="predicted"/>
<feature type="compositionally biased region" description="Basic and acidic residues" evidence="1">
    <location>
        <begin position="83"/>
        <end position="100"/>
    </location>
</feature>
<accession>A0A9D4YNH5</accession>
<evidence type="ECO:0000256" key="1">
    <source>
        <dbReference type="SAM" id="MobiDB-lite"/>
    </source>
</evidence>
<organism evidence="2 3">
    <name type="scientific">Rhipicephalus sanguineus</name>
    <name type="common">Brown dog tick</name>
    <name type="synonym">Ixodes sanguineus</name>
    <dbReference type="NCBI Taxonomy" id="34632"/>
    <lineage>
        <taxon>Eukaryota</taxon>
        <taxon>Metazoa</taxon>
        <taxon>Ecdysozoa</taxon>
        <taxon>Arthropoda</taxon>
        <taxon>Chelicerata</taxon>
        <taxon>Arachnida</taxon>
        <taxon>Acari</taxon>
        <taxon>Parasitiformes</taxon>
        <taxon>Ixodida</taxon>
        <taxon>Ixodoidea</taxon>
        <taxon>Ixodidae</taxon>
        <taxon>Rhipicephalinae</taxon>
        <taxon>Rhipicephalus</taxon>
        <taxon>Rhipicephalus</taxon>
    </lineage>
</organism>
<feature type="region of interest" description="Disordered" evidence="1">
    <location>
        <begin position="78"/>
        <end position="126"/>
    </location>
</feature>